<accession>A0ABT5UVD2</accession>
<comment type="caution">
    <text evidence="1">The sequence shown here is derived from an EMBL/GenBank/DDBJ whole genome shotgun (WGS) entry which is preliminary data.</text>
</comment>
<reference evidence="1 2" key="1">
    <citation type="submission" date="2023-02" db="EMBL/GenBank/DDBJ databases">
        <title>Comparative genome analysis of Eubacterium limosum species.</title>
        <authorList>
            <person name="Bak J.E."/>
        </authorList>
    </citation>
    <scope>NUCLEOTIDE SEQUENCE [LARGE SCALE GENOMIC DNA]</scope>
    <source>
        <strain evidence="1 2">KGMB01548</strain>
    </source>
</reference>
<sequence length="71" mass="8412">MNREGHIHLDEFEDRAPRLDIEAESMEHMVSMVMYIVNTVGEQFADRPDDLETYREMIQEVLDELQEGEVE</sequence>
<evidence type="ECO:0000313" key="2">
    <source>
        <dbReference type="Proteomes" id="UP001215087"/>
    </source>
</evidence>
<organism evidence="1 2">
    <name type="scientific">Eubacterium limosum</name>
    <dbReference type="NCBI Taxonomy" id="1736"/>
    <lineage>
        <taxon>Bacteria</taxon>
        <taxon>Bacillati</taxon>
        <taxon>Bacillota</taxon>
        <taxon>Clostridia</taxon>
        <taxon>Eubacteriales</taxon>
        <taxon>Eubacteriaceae</taxon>
        <taxon>Eubacterium</taxon>
    </lineage>
</organism>
<dbReference type="Proteomes" id="UP001215087">
    <property type="component" value="Unassembled WGS sequence"/>
</dbReference>
<proteinExistence type="predicted"/>
<dbReference type="EMBL" id="JAQSVD010000033">
    <property type="protein sequence ID" value="MDE1472924.1"/>
    <property type="molecule type" value="Genomic_DNA"/>
</dbReference>
<dbReference type="RefSeq" id="WP_227209488.1">
    <property type="nucleotide sequence ID" value="NZ_JAJCLO010000031.1"/>
</dbReference>
<evidence type="ECO:0000313" key="1">
    <source>
        <dbReference type="EMBL" id="MDE1472924.1"/>
    </source>
</evidence>
<protein>
    <submittedName>
        <fullName evidence="1">Uncharacterized protein</fullName>
    </submittedName>
</protein>
<name>A0ABT5UVD2_EUBLI</name>
<gene>
    <name evidence="1" type="ORF">PTZ04_21965</name>
</gene>
<keyword evidence="2" id="KW-1185">Reference proteome</keyword>